<reference evidence="5" key="2">
    <citation type="submission" date="2015-01" db="EMBL/GenBank/DDBJ databases">
        <title>Evolutionary Origins and Diversification of the Mycorrhizal Mutualists.</title>
        <authorList>
            <consortium name="DOE Joint Genome Institute"/>
            <consortium name="Mycorrhizal Genomics Consortium"/>
            <person name="Kohler A."/>
            <person name="Kuo A."/>
            <person name="Nagy L.G."/>
            <person name="Floudas D."/>
            <person name="Copeland A."/>
            <person name="Barry K.W."/>
            <person name="Cichocki N."/>
            <person name="Veneault-Fourrey C."/>
            <person name="LaButti K."/>
            <person name="Lindquist E.A."/>
            <person name="Lipzen A."/>
            <person name="Lundell T."/>
            <person name="Morin E."/>
            <person name="Murat C."/>
            <person name="Riley R."/>
            <person name="Ohm R."/>
            <person name="Sun H."/>
            <person name="Tunlid A."/>
            <person name="Henrissat B."/>
            <person name="Grigoriev I.V."/>
            <person name="Hibbett D.S."/>
            <person name="Martin F."/>
        </authorList>
    </citation>
    <scope>NUCLEOTIDE SEQUENCE [LARGE SCALE GENOMIC DNA]</scope>
    <source>
        <strain evidence="5">UH-Slu-Lm8-n1</strain>
    </source>
</reference>
<dbReference type="EMBL" id="KN835488">
    <property type="protein sequence ID" value="KIK36925.1"/>
    <property type="molecule type" value="Genomic_DNA"/>
</dbReference>
<dbReference type="InterPro" id="IPR001680">
    <property type="entry name" value="WD40_rpt"/>
</dbReference>
<dbReference type="STRING" id="930992.A0A0C9ZHN8"/>
<dbReference type="PROSITE" id="PS50294">
    <property type="entry name" value="WD_REPEATS_REGION"/>
    <property type="match status" value="1"/>
</dbReference>
<keyword evidence="5" id="KW-1185">Reference proteome</keyword>
<feature type="repeat" description="WD" evidence="3">
    <location>
        <begin position="11"/>
        <end position="52"/>
    </location>
</feature>
<dbReference type="SUPFAM" id="SSF50998">
    <property type="entry name" value="Quinoprotein alcohol dehydrogenase-like"/>
    <property type="match status" value="1"/>
</dbReference>
<evidence type="ECO:0000256" key="3">
    <source>
        <dbReference type="PROSITE-ProRule" id="PRU00221"/>
    </source>
</evidence>
<sequence length="54" mass="5939">DADTGDLEFDIDDHQGPVWTVAYSPNGTKIAGGSFDRTVRIWNATTGKQQNKPF</sequence>
<dbReference type="InterPro" id="IPR015943">
    <property type="entry name" value="WD40/YVTN_repeat-like_dom_sf"/>
</dbReference>
<feature type="non-terminal residue" evidence="4">
    <location>
        <position position="54"/>
    </location>
</feature>
<dbReference type="PROSITE" id="PS50082">
    <property type="entry name" value="WD_REPEATS_2"/>
    <property type="match status" value="1"/>
</dbReference>
<gene>
    <name evidence="4" type="ORF">CY34DRAFT_51676</name>
</gene>
<dbReference type="Proteomes" id="UP000054485">
    <property type="component" value="Unassembled WGS sequence"/>
</dbReference>
<proteinExistence type="predicted"/>
<evidence type="ECO:0000256" key="2">
    <source>
        <dbReference type="ARBA" id="ARBA00022737"/>
    </source>
</evidence>
<evidence type="ECO:0000313" key="4">
    <source>
        <dbReference type="EMBL" id="KIK36925.1"/>
    </source>
</evidence>
<dbReference type="Gene3D" id="2.130.10.10">
    <property type="entry name" value="YVTN repeat-like/Quinoprotein amine dehydrogenase"/>
    <property type="match status" value="1"/>
</dbReference>
<dbReference type="SMART" id="SM00320">
    <property type="entry name" value="WD40"/>
    <property type="match status" value="1"/>
</dbReference>
<dbReference type="InParanoid" id="A0A0C9ZHN8"/>
<dbReference type="PROSITE" id="PS00678">
    <property type="entry name" value="WD_REPEATS_1"/>
    <property type="match status" value="1"/>
</dbReference>
<keyword evidence="1 3" id="KW-0853">WD repeat</keyword>
<dbReference type="AlphaFoldDB" id="A0A0C9ZHN8"/>
<name>A0A0C9ZHN8_9AGAM</name>
<feature type="non-terminal residue" evidence="4">
    <location>
        <position position="1"/>
    </location>
</feature>
<accession>A0A0C9ZHN8</accession>
<dbReference type="Pfam" id="PF00400">
    <property type="entry name" value="WD40"/>
    <property type="match status" value="1"/>
</dbReference>
<evidence type="ECO:0008006" key="6">
    <source>
        <dbReference type="Google" id="ProtNLM"/>
    </source>
</evidence>
<protein>
    <recommendedName>
        <fullName evidence="6">WD40 repeat-like protein</fullName>
    </recommendedName>
</protein>
<dbReference type="OrthoDB" id="2691105at2759"/>
<organism evidence="4 5">
    <name type="scientific">Suillus luteus UH-Slu-Lm8-n1</name>
    <dbReference type="NCBI Taxonomy" id="930992"/>
    <lineage>
        <taxon>Eukaryota</taxon>
        <taxon>Fungi</taxon>
        <taxon>Dikarya</taxon>
        <taxon>Basidiomycota</taxon>
        <taxon>Agaricomycotina</taxon>
        <taxon>Agaricomycetes</taxon>
        <taxon>Agaricomycetidae</taxon>
        <taxon>Boletales</taxon>
        <taxon>Suillineae</taxon>
        <taxon>Suillaceae</taxon>
        <taxon>Suillus</taxon>
    </lineage>
</organism>
<dbReference type="InterPro" id="IPR019775">
    <property type="entry name" value="WD40_repeat_CS"/>
</dbReference>
<reference evidence="4 5" key="1">
    <citation type="submission" date="2014-04" db="EMBL/GenBank/DDBJ databases">
        <authorList>
            <consortium name="DOE Joint Genome Institute"/>
            <person name="Kuo A."/>
            <person name="Ruytinx J."/>
            <person name="Rineau F."/>
            <person name="Colpaert J."/>
            <person name="Kohler A."/>
            <person name="Nagy L.G."/>
            <person name="Floudas D."/>
            <person name="Copeland A."/>
            <person name="Barry K.W."/>
            <person name="Cichocki N."/>
            <person name="Veneault-Fourrey C."/>
            <person name="LaButti K."/>
            <person name="Lindquist E.A."/>
            <person name="Lipzen A."/>
            <person name="Lundell T."/>
            <person name="Morin E."/>
            <person name="Murat C."/>
            <person name="Sun H."/>
            <person name="Tunlid A."/>
            <person name="Henrissat B."/>
            <person name="Grigoriev I.V."/>
            <person name="Hibbett D.S."/>
            <person name="Martin F."/>
            <person name="Nordberg H.P."/>
            <person name="Cantor M.N."/>
            <person name="Hua S.X."/>
        </authorList>
    </citation>
    <scope>NUCLEOTIDE SEQUENCE [LARGE SCALE GENOMIC DNA]</scope>
    <source>
        <strain evidence="4 5">UH-Slu-Lm8-n1</strain>
    </source>
</reference>
<dbReference type="InterPro" id="IPR011047">
    <property type="entry name" value="Quinoprotein_ADH-like_sf"/>
</dbReference>
<dbReference type="HOGENOM" id="CLU_3056281_0_0_1"/>
<evidence type="ECO:0000313" key="5">
    <source>
        <dbReference type="Proteomes" id="UP000054485"/>
    </source>
</evidence>
<keyword evidence="2" id="KW-0677">Repeat</keyword>
<evidence type="ECO:0000256" key="1">
    <source>
        <dbReference type="ARBA" id="ARBA00022574"/>
    </source>
</evidence>